<name>A0A2N9HNL6_FAGSY</name>
<organism evidence="2">
    <name type="scientific">Fagus sylvatica</name>
    <name type="common">Beechnut</name>
    <dbReference type="NCBI Taxonomy" id="28930"/>
    <lineage>
        <taxon>Eukaryota</taxon>
        <taxon>Viridiplantae</taxon>
        <taxon>Streptophyta</taxon>
        <taxon>Embryophyta</taxon>
        <taxon>Tracheophyta</taxon>
        <taxon>Spermatophyta</taxon>
        <taxon>Magnoliopsida</taxon>
        <taxon>eudicotyledons</taxon>
        <taxon>Gunneridae</taxon>
        <taxon>Pentapetalae</taxon>
        <taxon>rosids</taxon>
        <taxon>fabids</taxon>
        <taxon>Fagales</taxon>
        <taxon>Fagaceae</taxon>
        <taxon>Fagus</taxon>
    </lineage>
</organism>
<protein>
    <recommendedName>
        <fullName evidence="3">Wall-associated receptor kinase galacturonan-binding domain-containing protein</fullName>
    </recommendedName>
</protein>
<accession>A0A2N9HNL6</accession>
<dbReference type="AlphaFoldDB" id="A0A2N9HNL6"/>
<proteinExistence type="predicted"/>
<evidence type="ECO:0000256" key="1">
    <source>
        <dbReference type="SAM" id="SignalP"/>
    </source>
</evidence>
<feature type="signal peptide" evidence="1">
    <location>
        <begin position="1"/>
        <end position="27"/>
    </location>
</feature>
<reference evidence="2" key="1">
    <citation type="submission" date="2018-02" db="EMBL/GenBank/DDBJ databases">
        <authorList>
            <person name="Cohen D.B."/>
            <person name="Kent A.D."/>
        </authorList>
    </citation>
    <scope>NUCLEOTIDE SEQUENCE</scope>
</reference>
<feature type="chain" id="PRO_5014673510" description="Wall-associated receptor kinase galacturonan-binding domain-containing protein" evidence="1">
    <location>
        <begin position="28"/>
        <end position="107"/>
    </location>
</feature>
<gene>
    <name evidence="2" type="ORF">FSB_LOCUS43649</name>
</gene>
<dbReference type="EMBL" id="OIVN01004155">
    <property type="protein sequence ID" value="SPD15767.1"/>
    <property type="molecule type" value="Genomic_DNA"/>
</dbReference>
<sequence>MDLRVKSVMHVLAVLLLTCLGVAYAEAQNSPVLCEVPNDGEADCDSKTEGYPHCQPRKPVGQSCLLGFSQGNTSIAFFWVGDFDFGPWRLGALAVERDQGWTRVGPR</sequence>
<keyword evidence="1" id="KW-0732">Signal</keyword>
<evidence type="ECO:0000313" key="2">
    <source>
        <dbReference type="EMBL" id="SPD15767.1"/>
    </source>
</evidence>
<evidence type="ECO:0008006" key="3">
    <source>
        <dbReference type="Google" id="ProtNLM"/>
    </source>
</evidence>